<evidence type="ECO:0000313" key="2">
    <source>
        <dbReference type="Proteomes" id="UP000194012"/>
    </source>
</evidence>
<sequence>MPDRGSDFLMVERNQWKGYKWLIVVEPDEQIPHRFSFVVHSVSRHTYTKNIEGCRLLAKQGEVWQLTHRLENGESVKRSKYML</sequence>
<dbReference type="Proteomes" id="UP000194012">
    <property type="component" value="Unassembled WGS sequence"/>
</dbReference>
<protein>
    <submittedName>
        <fullName evidence="1">Uncharacterized protein</fullName>
    </submittedName>
</protein>
<dbReference type="AlphaFoldDB" id="A0A1X6YMK6"/>
<keyword evidence="2" id="KW-1185">Reference proteome</keyword>
<reference evidence="2" key="1">
    <citation type="submission" date="2017-03" db="EMBL/GenBank/DDBJ databases">
        <authorList>
            <person name="Rodrigo-Torres L."/>
            <person name="Arahal R.D."/>
            <person name="Lucena T."/>
        </authorList>
    </citation>
    <scope>NUCLEOTIDE SEQUENCE [LARGE SCALE GENOMIC DNA]</scope>
    <source>
        <strain evidence="2">CECT 8370</strain>
    </source>
</reference>
<accession>A0A1X6YMK6</accession>
<name>A0A1X6YMK6_9RHOB</name>
<organism evidence="1 2">
    <name type="scientific">Roseovarius gaetbuli</name>
    <dbReference type="NCBI Taxonomy" id="1356575"/>
    <lineage>
        <taxon>Bacteria</taxon>
        <taxon>Pseudomonadati</taxon>
        <taxon>Pseudomonadota</taxon>
        <taxon>Alphaproteobacteria</taxon>
        <taxon>Rhodobacterales</taxon>
        <taxon>Roseobacteraceae</taxon>
        <taxon>Roseovarius</taxon>
    </lineage>
</organism>
<proteinExistence type="predicted"/>
<evidence type="ECO:0000313" key="1">
    <source>
        <dbReference type="EMBL" id="SLN25841.1"/>
    </source>
</evidence>
<gene>
    <name evidence="1" type="ORF">ROG8370_00941</name>
</gene>
<dbReference type="EMBL" id="FWFJ01000006">
    <property type="protein sequence ID" value="SLN25841.1"/>
    <property type="molecule type" value="Genomic_DNA"/>
</dbReference>